<feature type="transmembrane region" description="Helical" evidence="7">
    <location>
        <begin position="581"/>
        <end position="601"/>
    </location>
</feature>
<feature type="transmembrane region" description="Helical" evidence="7">
    <location>
        <begin position="538"/>
        <end position="561"/>
    </location>
</feature>
<feature type="transmembrane region" description="Helical" evidence="7">
    <location>
        <begin position="867"/>
        <end position="886"/>
    </location>
</feature>
<dbReference type="Gene3D" id="1.20.1250.20">
    <property type="entry name" value="MFS general substrate transporter like domains"/>
    <property type="match status" value="2"/>
</dbReference>
<feature type="transmembrane region" description="Helical" evidence="7">
    <location>
        <begin position="108"/>
        <end position="130"/>
    </location>
</feature>
<gene>
    <name evidence="9" type="ORF">CVT25_012102</name>
</gene>
<evidence type="ECO:0000259" key="8">
    <source>
        <dbReference type="PROSITE" id="PS50850"/>
    </source>
</evidence>
<evidence type="ECO:0000256" key="1">
    <source>
        <dbReference type="ARBA" id="ARBA00004141"/>
    </source>
</evidence>
<dbReference type="SUPFAM" id="SSF103473">
    <property type="entry name" value="MFS general substrate transporter"/>
    <property type="match status" value="2"/>
</dbReference>
<evidence type="ECO:0000256" key="4">
    <source>
        <dbReference type="ARBA" id="ARBA00022989"/>
    </source>
</evidence>
<dbReference type="PROSITE" id="PS50850">
    <property type="entry name" value="MFS"/>
    <property type="match status" value="2"/>
</dbReference>
<evidence type="ECO:0000256" key="5">
    <source>
        <dbReference type="ARBA" id="ARBA00023136"/>
    </source>
</evidence>
<feature type="region of interest" description="Disordered" evidence="6">
    <location>
        <begin position="1"/>
        <end position="26"/>
    </location>
</feature>
<evidence type="ECO:0000313" key="10">
    <source>
        <dbReference type="Proteomes" id="UP000283269"/>
    </source>
</evidence>
<dbReference type="PANTHER" id="PTHR23504">
    <property type="entry name" value="MAJOR FACILITATOR SUPERFAMILY DOMAIN-CONTAINING PROTEIN 10"/>
    <property type="match status" value="1"/>
</dbReference>
<feature type="transmembrane region" description="Helical" evidence="7">
    <location>
        <begin position="209"/>
        <end position="232"/>
    </location>
</feature>
<dbReference type="InterPro" id="IPR036259">
    <property type="entry name" value="MFS_trans_sf"/>
</dbReference>
<comment type="caution">
    <text evidence="9">The sequence shown here is derived from an EMBL/GenBank/DDBJ whole genome shotgun (WGS) entry which is preliminary data.</text>
</comment>
<name>A0A409VR03_PSICY</name>
<feature type="transmembrane region" description="Helical" evidence="7">
    <location>
        <begin position="613"/>
        <end position="640"/>
    </location>
</feature>
<feature type="transmembrane region" description="Helical" evidence="7">
    <location>
        <begin position="33"/>
        <end position="56"/>
    </location>
</feature>
<evidence type="ECO:0000256" key="3">
    <source>
        <dbReference type="ARBA" id="ARBA00022692"/>
    </source>
</evidence>
<reference evidence="9 10" key="1">
    <citation type="journal article" date="2018" name="Evol. Lett.">
        <title>Horizontal gene cluster transfer increased hallucinogenic mushroom diversity.</title>
        <authorList>
            <person name="Reynolds H.T."/>
            <person name="Vijayakumar V."/>
            <person name="Gluck-Thaler E."/>
            <person name="Korotkin H.B."/>
            <person name="Matheny P.B."/>
            <person name="Slot J.C."/>
        </authorList>
    </citation>
    <scope>NUCLEOTIDE SEQUENCE [LARGE SCALE GENOMIC DNA]</scope>
    <source>
        <strain evidence="9 10">2631</strain>
    </source>
</reference>
<evidence type="ECO:0000313" key="9">
    <source>
        <dbReference type="EMBL" id="PPQ68701.1"/>
    </source>
</evidence>
<feature type="transmembrane region" description="Helical" evidence="7">
    <location>
        <begin position="674"/>
        <end position="697"/>
    </location>
</feature>
<comment type="subcellular location">
    <subcellularLocation>
        <location evidence="1">Membrane</location>
        <topology evidence="1">Multi-pass membrane protein</topology>
    </subcellularLocation>
</comment>
<evidence type="ECO:0000256" key="2">
    <source>
        <dbReference type="ARBA" id="ARBA00022448"/>
    </source>
</evidence>
<feature type="region of interest" description="Disordered" evidence="6">
    <location>
        <begin position="505"/>
        <end position="529"/>
    </location>
</feature>
<feature type="transmembrane region" description="Helical" evidence="7">
    <location>
        <begin position="898"/>
        <end position="916"/>
    </location>
</feature>
<accession>A0A409VR03</accession>
<feature type="transmembrane region" description="Helical" evidence="7">
    <location>
        <begin position="76"/>
        <end position="96"/>
    </location>
</feature>
<feature type="domain" description="Major facilitator superfamily (MFS) profile" evidence="8">
    <location>
        <begin position="536"/>
        <end position="1028"/>
    </location>
</feature>
<feature type="transmembrane region" description="Helical" evidence="7">
    <location>
        <begin position="480"/>
        <end position="499"/>
    </location>
</feature>
<protein>
    <recommendedName>
        <fullName evidence="8">Major facilitator superfamily (MFS) profile domain-containing protein</fullName>
    </recommendedName>
</protein>
<dbReference type="GO" id="GO:0016020">
    <property type="term" value="C:membrane"/>
    <property type="evidence" value="ECO:0007669"/>
    <property type="project" value="UniProtKB-SubCell"/>
</dbReference>
<dbReference type="GO" id="GO:0022857">
    <property type="term" value="F:transmembrane transporter activity"/>
    <property type="evidence" value="ECO:0007669"/>
    <property type="project" value="InterPro"/>
</dbReference>
<dbReference type="InterPro" id="IPR020846">
    <property type="entry name" value="MFS_dom"/>
</dbReference>
<keyword evidence="2" id="KW-0813">Transport</keyword>
<evidence type="ECO:0000256" key="7">
    <source>
        <dbReference type="SAM" id="Phobius"/>
    </source>
</evidence>
<dbReference type="EMBL" id="NHYD01003951">
    <property type="protein sequence ID" value="PPQ68701.1"/>
    <property type="molecule type" value="Genomic_DNA"/>
</dbReference>
<feature type="transmembrane region" description="Helical" evidence="7">
    <location>
        <begin position="971"/>
        <end position="993"/>
    </location>
</feature>
<evidence type="ECO:0000256" key="6">
    <source>
        <dbReference type="SAM" id="MobiDB-lite"/>
    </source>
</evidence>
<keyword evidence="3 7" id="KW-0812">Transmembrane</keyword>
<feature type="transmembrane region" description="Helical" evidence="7">
    <location>
        <begin position="1005"/>
        <end position="1025"/>
    </location>
</feature>
<dbReference type="PRINTS" id="PR01035">
    <property type="entry name" value="TCRTETA"/>
</dbReference>
<organism evidence="9 10">
    <name type="scientific">Psilocybe cyanescens</name>
    <dbReference type="NCBI Taxonomy" id="93625"/>
    <lineage>
        <taxon>Eukaryota</taxon>
        <taxon>Fungi</taxon>
        <taxon>Dikarya</taxon>
        <taxon>Basidiomycota</taxon>
        <taxon>Agaricomycotina</taxon>
        <taxon>Agaricomycetes</taxon>
        <taxon>Agaricomycetidae</taxon>
        <taxon>Agaricales</taxon>
        <taxon>Agaricineae</taxon>
        <taxon>Strophariaceae</taxon>
        <taxon>Psilocybe</taxon>
    </lineage>
</organism>
<dbReference type="OrthoDB" id="419616at2759"/>
<feature type="domain" description="Major facilitator superfamily (MFS) profile" evidence="8">
    <location>
        <begin position="35"/>
        <end position="503"/>
    </location>
</feature>
<dbReference type="CDD" id="cd17330">
    <property type="entry name" value="MFS_SLC46_TetA_like"/>
    <property type="match status" value="2"/>
</dbReference>
<dbReference type="Proteomes" id="UP000283269">
    <property type="component" value="Unassembled WGS sequence"/>
</dbReference>
<feature type="transmembrane region" description="Helical" evidence="7">
    <location>
        <begin position="301"/>
        <end position="322"/>
    </location>
</feature>
<dbReference type="InParanoid" id="A0A409VR03"/>
<sequence>MSIAREDDSTTTIHDEDDTNDYDHHEKPTPLPVYPLISLFLIQMAEPITATVIYPFINQFVRETGITGGDEKKTGYYAGIIESAFFFAESFTVVQWGYLSDRYGRRPILLCGPIGLAVAMLIFGTSTTFWPLVISRCLQGIFNGNIGVTKSAIAELTDSSNRGDAYAFIPMVWSIGYTTGPIIGGVLSNPATRWPDTLGRISYLRTHPYFLPCFLAASFAFATFVFTLPSLVAQERTLKHQKNISDDAIPANITAESSLLDHGDRRRYGTEDTATDLSESHYVTVDKSQQIGIRAAITRPILMVLVNHICLTFLDMCHFTLIPLVYSTPVAFGGLGLDPFRIGAILGVFGLVNSIIQAKLLGRFIKKYGARQLYGASFSCIIGCFTMYPVMHFFAQRAGGVDAFVIACIVAQLSFQAMIYMAYGSLQVILVECVPEGGPMGTVNGVAQMLGSGMRSLAPTFASSLFSISLQRKLARGNMVYYILMAITLIAIRFTALLPRTVKPRRARRQEENASEDGLSAPRRASEGRVKKPTPLPIFPLLSVFLIQLGEPIAATVIYPFIAQFVRETDITGGDEKKTGYYAGIIESAFFFSQGLSVIQWGYLSDRYGRRPVLLCGPLGVAVAMLMFGSSTTFVGMVVARCLQGIFNGNIGANITDSVPFLGPLTDSSNRGDAFAFIPLMWSIGSTTGPILGGSLSNPATRWPDSLGRISYLKKHPYFLPCFVAAAFGITSFLIVCFALEETLPSLVAQKKRRRLRSLMPDDNISPSATESRLIDHGDNMNYGTEASQHCQNNNHSSSESAELCEPHHPEVAKGTKFRDAFTRPILMTLINYSFLAFLDMCYSVLLPLMYSTSIQFGGLGLDPSRIGAALGAFGLINSVVQLNFLGRVIRKYGPRNVYRTAFCSFFVLFSMYAITKFFAQRAGRVDEIVVVCMIFQLGCQMFIFASYGSIQVLLVESVPEGGPLGTVNGVGQMIGAAMRCIAPTFASSLFSVSLQQNLAGGNMVYYILMTIALVGIRCTSLLPISSKENGRSQPAA</sequence>
<dbReference type="PANTHER" id="PTHR23504:SF15">
    <property type="entry name" value="MAJOR FACILITATOR SUPERFAMILY (MFS) PROFILE DOMAIN-CONTAINING PROTEIN"/>
    <property type="match status" value="1"/>
</dbReference>
<feature type="transmembrane region" description="Helical" evidence="7">
    <location>
        <begin position="928"/>
        <end position="951"/>
    </location>
</feature>
<feature type="transmembrane region" description="Helical" evidence="7">
    <location>
        <begin position="718"/>
        <end position="741"/>
    </location>
</feature>
<feature type="transmembrane region" description="Helical" evidence="7">
    <location>
        <begin position="826"/>
        <end position="846"/>
    </location>
</feature>
<dbReference type="InterPro" id="IPR001958">
    <property type="entry name" value="Tet-R_TetA/multi-R_MdtG-like"/>
</dbReference>
<dbReference type="AlphaFoldDB" id="A0A409VR03"/>
<keyword evidence="5 7" id="KW-0472">Membrane</keyword>
<dbReference type="InterPro" id="IPR011701">
    <property type="entry name" value="MFS"/>
</dbReference>
<proteinExistence type="predicted"/>
<keyword evidence="4 7" id="KW-1133">Transmembrane helix</keyword>
<dbReference type="Pfam" id="PF07690">
    <property type="entry name" value="MFS_1"/>
    <property type="match status" value="2"/>
</dbReference>
<keyword evidence="10" id="KW-1185">Reference proteome</keyword>
<feature type="transmembrane region" description="Helical" evidence="7">
    <location>
        <begin position="373"/>
        <end position="391"/>
    </location>
</feature>